<evidence type="ECO:0000313" key="1">
    <source>
        <dbReference type="EMBL" id="CAG7719585.1"/>
    </source>
</evidence>
<organism evidence="1 2">
    <name type="scientific">Allacma fusca</name>
    <dbReference type="NCBI Taxonomy" id="39272"/>
    <lineage>
        <taxon>Eukaryota</taxon>
        <taxon>Metazoa</taxon>
        <taxon>Ecdysozoa</taxon>
        <taxon>Arthropoda</taxon>
        <taxon>Hexapoda</taxon>
        <taxon>Collembola</taxon>
        <taxon>Symphypleona</taxon>
        <taxon>Sminthuridae</taxon>
        <taxon>Allacma</taxon>
    </lineage>
</organism>
<dbReference type="AlphaFoldDB" id="A0A8J2JLL8"/>
<protein>
    <submittedName>
        <fullName evidence="1">Uncharacterized protein</fullName>
    </submittedName>
</protein>
<evidence type="ECO:0000313" key="2">
    <source>
        <dbReference type="Proteomes" id="UP000708208"/>
    </source>
</evidence>
<accession>A0A8J2JLL8</accession>
<comment type="caution">
    <text evidence="1">The sequence shown here is derived from an EMBL/GenBank/DDBJ whole genome shotgun (WGS) entry which is preliminary data.</text>
</comment>
<dbReference type="Proteomes" id="UP000708208">
    <property type="component" value="Unassembled WGS sequence"/>
</dbReference>
<dbReference type="EMBL" id="CAJVCH010062640">
    <property type="protein sequence ID" value="CAG7719585.1"/>
    <property type="molecule type" value="Genomic_DNA"/>
</dbReference>
<reference evidence="1" key="1">
    <citation type="submission" date="2021-06" db="EMBL/GenBank/DDBJ databases">
        <authorList>
            <person name="Hodson N. C."/>
            <person name="Mongue J. A."/>
            <person name="Jaron S. K."/>
        </authorList>
    </citation>
    <scope>NUCLEOTIDE SEQUENCE</scope>
</reference>
<keyword evidence="2" id="KW-1185">Reference proteome</keyword>
<sequence length="79" mass="9156">MLTRNPFGLVSFSRFAKPLNPHSHMISHSDYYDNSDCELSWKKIMGRQIKCPYTCSVCCEGPLKNVKKTLPERPEAMYQ</sequence>
<gene>
    <name evidence="1" type="ORF">AFUS01_LOCUS8904</name>
</gene>
<name>A0A8J2JLL8_9HEXA</name>
<proteinExistence type="predicted"/>